<dbReference type="AlphaFoldDB" id="A0A6J6LPB4"/>
<dbReference type="EMBL" id="CAFBMV010000014">
    <property type="protein sequence ID" value="CAB4932192.1"/>
    <property type="molecule type" value="Genomic_DNA"/>
</dbReference>
<reference evidence="2" key="1">
    <citation type="submission" date="2020-05" db="EMBL/GenBank/DDBJ databases">
        <authorList>
            <person name="Chiriac C."/>
            <person name="Salcher M."/>
            <person name="Ghai R."/>
            <person name="Kavagutti S V."/>
        </authorList>
    </citation>
    <scope>NUCLEOTIDE SEQUENCE</scope>
</reference>
<evidence type="ECO:0000313" key="6">
    <source>
        <dbReference type="EMBL" id="CAB5063344.1"/>
    </source>
</evidence>
<evidence type="ECO:0000256" key="1">
    <source>
        <dbReference type="SAM" id="Phobius"/>
    </source>
</evidence>
<feature type="transmembrane region" description="Helical" evidence="1">
    <location>
        <begin position="328"/>
        <end position="349"/>
    </location>
</feature>
<gene>
    <name evidence="2" type="ORF">UFOPK2289_00696</name>
    <name evidence="3" type="ORF">UFOPK2822_01229</name>
    <name evidence="4" type="ORF">UFOPK3346_01303</name>
    <name evidence="5" type="ORF">UFOPK3670_01362</name>
    <name evidence="6" type="ORF">UFOPK4308_01310</name>
</gene>
<evidence type="ECO:0000313" key="2">
    <source>
        <dbReference type="EMBL" id="CAB4663566.1"/>
    </source>
</evidence>
<evidence type="ECO:0000313" key="4">
    <source>
        <dbReference type="EMBL" id="CAB4875484.1"/>
    </source>
</evidence>
<dbReference type="Pfam" id="PF19516">
    <property type="entry name" value="DUF6049"/>
    <property type="match status" value="1"/>
</dbReference>
<name>A0A6J6LPB4_9ZZZZ</name>
<evidence type="ECO:0000313" key="3">
    <source>
        <dbReference type="EMBL" id="CAB4757427.1"/>
    </source>
</evidence>
<keyword evidence="1" id="KW-1133">Transmembrane helix</keyword>
<sequence length="357" mass="39130">MKIRATLLVLLFLVLLAPSASATSSHEIILVEPTHRNFAGKLVDDELTTLLAPDGRLGKLLFFPAAQPRIWLIDASLIDDVKAMPEENLVAQNWLRQLQSITNQDVVKALAYGHPNLHFASRLAPSELQYYFVASQSRLEDFLKRKVTLDTAAQSGVKVSVIPDDAVRSYMDIREEIAFITTVIPVGELDSLRAHIASLLVLDLSKERQATLASDARAALAAEKHKLRIIAGKYRLTSENEKVPVTIVNDFAQPIVVTLHLSSENPRVQVKSVRKITLPPHSKTQLSIPITVIASGNTSLTASLVNVKGRPIVEPTILTLSVSVISPAVAWFTTGAAILLFLGAIAQSVRRVRRSRK</sequence>
<dbReference type="EMBL" id="CAFBQL010000011">
    <property type="protein sequence ID" value="CAB5063344.1"/>
    <property type="molecule type" value="Genomic_DNA"/>
</dbReference>
<protein>
    <submittedName>
        <fullName evidence="2">Unannotated protein</fullName>
    </submittedName>
</protein>
<dbReference type="EMBL" id="CAFBLE010000015">
    <property type="protein sequence ID" value="CAB4875484.1"/>
    <property type="molecule type" value="Genomic_DNA"/>
</dbReference>
<proteinExistence type="predicted"/>
<organism evidence="2">
    <name type="scientific">freshwater metagenome</name>
    <dbReference type="NCBI Taxonomy" id="449393"/>
    <lineage>
        <taxon>unclassified sequences</taxon>
        <taxon>metagenomes</taxon>
        <taxon>ecological metagenomes</taxon>
    </lineage>
</organism>
<keyword evidence="1" id="KW-0812">Transmembrane</keyword>
<accession>A0A6J6LPB4</accession>
<dbReference type="InterPro" id="IPR046112">
    <property type="entry name" value="DUF6049"/>
</dbReference>
<evidence type="ECO:0000313" key="5">
    <source>
        <dbReference type="EMBL" id="CAB4932192.1"/>
    </source>
</evidence>
<keyword evidence="1" id="KW-0472">Membrane</keyword>
<dbReference type="EMBL" id="CAEZZC010000019">
    <property type="protein sequence ID" value="CAB4757427.1"/>
    <property type="molecule type" value="Genomic_DNA"/>
</dbReference>
<dbReference type="EMBL" id="CAEZWT010000015">
    <property type="protein sequence ID" value="CAB4663566.1"/>
    <property type="molecule type" value="Genomic_DNA"/>
</dbReference>